<dbReference type="PROSITE" id="PS51834">
    <property type="entry name" value="DENN_FLCN_SMCR8"/>
    <property type="match status" value="1"/>
</dbReference>
<feature type="region of interest" description="Disordered" evidence="1">
    <location>
        <begin position="128"/>
        <end position="210"/>
    </location>
</feature>
<reference evidence="3" key="1">
    <citation type="journal article" date="2020" name="Stud. Mycol.">
        <title>101 Dothideomycetes genomes: a test case for predicting lifestyles and emergence of pathogens.</title>
        <authorList>
            <person name="Haridas S."/>
            <person name="Albert R."/>
            <person name="Binder M."/>
            <person name="Bloem J."/>
            <person name="Labutti K."/>
            <person name="Salamov A."/>
            <person name="Andreopoulos B."/>
            <person name="Baker S."/>
            <person name="Barry K."/>
            <person name="Bills G."/>
            <person name="Bluhm B."/>
            <person name="Cannon C."/>
            <person name="Castanera R."/>
            <person name="Culley D."/>
            <person name="Daum C."/>
            <person name="Ezra D."/>
            <person name="Gonzalez J."/>
            <person name="Henrissat B."/>
            <person name="Kuo A."/>
            <person name="Liang C."/>
            <person name="Lipzen A."/>
            <person name="Lutzoni F."/>
            <person name="Magnuson J."/>
            <person name="Mondo S."/>
            <person name="Nolan M."/>
            <person name="Ohm R."/>
            <person name="Pangilinan J."/>
            <person name="Park H.-J."/>
            <person name="Ramirez L."/>
            <person name="Alfaro M."/>
            <person name="Sun H."/>
            <person name="Tritt A."/>
            <person name="Yoshinaga Y."/>
            <person name="Zwiers L.-H."/>
            <person name="Turgeon B."/>
            <person name="Goodwin S."/>
            <person name="Spatafora J."/>
            <person name="Crous P."/>
            <person name="Grigoriev I."/>
        </authorList>
    </citation>
    <scope>NUCLEOTIDE SEQUENCE</scope>
    <source>
        <strain evidence="3">CBS 115976</strain>
    </source>
</reference>
<dbReference type="PANTHER" id="PTHR31441:SF2">
    <property type="entry name" value="FOLLICULIN"/>
    <property type="match status" value="1"/>
</dbReference>
<feature type="domain" description="UDENN FLCN/SMCR8-type" evidence="2">
    <location>
        <begin position="201"/>
        <end position="435"/>
    </location>
</feature>
<name>A0A6A6ULY5_9PEZI</name>
<dbReference type="InterPro" id="IPR021713">
    <property type="entry name" value="Folliculin"/>
</dbReference>
<evidence type="ECO:0000313" key="3">
    <source>
        <dbReference type="EMBL" id="KAF2671924.1"/>
    </source>
</evidence>
<evidence type="ECO:0000313" key="4">
    <source>
        <dbReference type="Proteomes" id="UP000799302"/>
    </source>
</evidence>
<dbReference type="InterPro" id="IPR037520">
    <property type="entry name" value="Folliculin/SMCR8_longin"/>
</dbReference>
<evidence type="ECO:0000256" key="1">
    <source>
        <dbReference type="SAM" id="MobiDB-lite"/>
    </source>
</evidence>
<organism evidence="3 4">
    <name type="scientific">Microthyrium microscopicum</name>
    <dbReference type="NCBI Taxonomy" id="703497"/>
    <lineage>
        <taxon>Eukaryota</taxon>
        <taxon>Fungi</taxon>
        <taxon>Dikarya</taxon>
        <taxon>Ascomycota</taxon>
        <taxon>Pezizomycotina</taxon>
        <taxon>Dothideomycetes</taxon>
        <taxon>Dothideomycetes incertae sedis</taxon>
        <taxon>Microthyriales</taxon>
        <taxon>Microthyriaceae</taxon>
        <taxon>Microthyrium</taxon>
    </lineage>
</organism>
<dbReference type="Pfam" id="PF11704">
    <property type="entry name" value="Folliculin"/>
    <property type="match status" value="1"/>
</dbReference>
<protein>
    <recommendedName>
        <fullName evidence="2">UDENN FLCN/SMCR8-type domain-containing protein</fullName>
    </recommendedName>
</protein>
<dbReference type="GO" id="GO:0005096">
    <property type="term" value="F:GTPase activator activity"/>
    <property type="evidence" value="ECO:0007669"/>
    <property type="project" value="InterPro"/>
</dbReference>
<feature type="region of interest" description="Disordered" evidence="1">
    <location>
        <begin position="340"/>
        <end position="374"/>
    </location>
</feature>
<dbReference type="InterPro" id="IPR037521">
    <property type="entry name" value="FLCN/SMCR8_DENN"/>
</dbReference>
<feature type="compositionally biased region" description="Polar residues" evidence="1">
    <location>
        <begin position="133"/>
        <end position="150"/>
    </location>
</feature>
<dbReference type="OrthoDB" id="5599713at2759"/>
<proteinExistence type="predicted"/>
<feature type="compositionally biased region" description="Polar residues" evidence="1">
    <location>
        <begin position="347"/>
        <end position="370"/>
    </location>
</feature>
<sequence length="435" mass="47163">MDFIVSLAHFCETHGPTTVLCTQLSPISCRSCFPVSLTPSNESLSKNGSFSSGFWDPPSPVVTPGTGPLFSPFTSPPTSPRSPNAGYNPYFGNFPSDAASARRLSFSSEADGDACDSCNLIVPKNKVKGLSEGDQSPMKQPRRQTSSTVLRSIHTIAAYGSAPGPNTKEEDESSPEDTPTWPSSRYGTSPEGSQTSAAGSNGSSPIYQTPNTHIHNLTYVTRRQPESQSLYSRLRHSCVRTLTSESLPRGSPCGAFSFGDPIAGHTIAYIFRLRDPRARGKRRTYALTALVGDNCRAMAAFVPITKAFEAIANSINNMADQVLERESILLNRPSVDYPQTPPLSASLPMQPTSPTSPSGDRSRTSTSSPVSDVRLAEPSSFLTAKKIDPFGFPRMSRDAMRPKGLPEIVGREDFFADLHVKFCHILYELVTKMPR</sequence>
<dbReference type="GO" id="GO:1904263">
    <property type="term" value="P:positive regulation of TORC1 signaling"/>
    <property type="evidence" value="ECO:0007669"/>
    <property type="project" value="TreeGrafter"/>
</dbReference>
<evidence type="ECO:0000259" key="2">
    <source>
        <dbReference type="PROSITE" id="PS51834"/>
    </source>
</evidence>
<dbReference type="PANTHER" id="PTHR31441">
    <property type="entry name" value="FOLLICULIN FAMILY MEMBER"/>
    <property type="match status" value="1"/>
</dbReference>
<accession>A0A6A6ULY5</accession>
<dbReference type="EMBL" id="MU004232">
    <property type="protein sequence ID" value="KAF2671924.1"/>
    <property type="molecule type" value="Genomic_DNA"/>
</dbReference>
<dbReference type="GO" id="GO:0005829">
    <property type="term" value="C:cytosol"/>
    <property type="evidence" value="ECO:0007669"/>
    <property type="project" value="TreeGrafter"/>
</dbReference>
<keyword evidence="4" id="KW-1185">Reference proteome</keyword>
<dbReference type="Proteomes" id="UP000799302">
    <property type="component" value="Unassembled WGS sequence"/>
</dbReference>
<gene>
    <name evidence="3" type="ORF">BT63DRAFT_183798</name>
</gene>
<feature type="compositionally biased region" description="Polar residues" evidence="1">
    <location>
        <begin position="176"/>
        <end position="210"/>
    </location>
</feature>
<dbReference type="AlphaFoldDB" id="A0A6A6ULY5"/>